<proteinExistence type="inferred from homology"/>
<dbReference type="InterPro" id="IPR044150">
    <property type="entry name" value="HDAC_classIV"/>
</dbReference>
<dbReference type="EMBL" id="CP114014">
    <property type="protein sequence ID" value="XAY04781.1"/>
    <property type="molecule type" value="Genomic_DNA"/>
</dbReference>
<dbReference type="Gene3D" id="3.40.800.20">
    <property type="entry name" value="Histone deacetylase domain"/>
    <property type="match status" value="1"/>
</dbReference>
<dbReference type="InterPro" id="IPR023696">
    <property type="entry name" value="Ureohydrolase_dom_sf"/>
</dbReference>
<protein>
    <recommendedName>
        <fullName evidence="3">Histone deacetylase domain-containing protein</fullName>
    </recommendedName>
</protein>
<evidence type="ECO:0000256" key="2">
    <source>
        <dbReference type="ARBA" id="ARBA00022801"/>
    </source>
</evidence>
<dbReference type="AlphaFoldDB" id="A0AAU7AT62"/>
<dbReference type="RefSeq" id="WP_354701306.1">
    <property type="nucleotide sequence ID" value="NZ_CP114014.1"/>
</dbReference>
<evidence type="ECO:0000313" key="4">
    <source>
        <dbReference type="EMBL" id="XAY04781.1"/>
    </source>
</evidence>
<reference evidence="4" key="1">
    <citation type="submission" date="2022-12" db="EMBL/GenBank/DDBJ databases">
        <title>Paraconexibacter alkalitolerans sp. nov. and Baekduia alba sp. nov., isolated from soil and emended description of the genera Paraconexibacter (Chun et al., 2020) and Baekduia (An et al., 2020).</title>
        <authorList>
            <person name="Vieira S."/>
            <person name="Huber K.J."/>
            <person name="Geppert A."/>
            <person name="Wolf J."/>
            <person name="Neumann-Schaal M."/>
            <person name="Muesken M."/>
            <person name="Overmann J."/>
        </authorList>
    </citation>
    <scope>NUCLEOTIDE SEQUENCE</scope>
    <source>
        <strain evidence="4">AEG42_29</strain>
    </source>
</reference>
<dbReference type="InterPro" id="IPR023801">
    <property type="entry name" value="His_deacetylse_dom"/>
</dbReference>
<dbReference type="CDD" id="cd09993">
    <property type="entry name" value="HDAC_classIV"/>
    <property type="match status" value="1"/>
</dbReference>
<dbReference type="PANTHER" id="PTHR10625">
    <property type="entry name" value="HISTONE DEACETYLASE HDAC1-RELATED"/>
    <property type="match status" value="1"/>
</dbReference>
<gene>
    <name evidence="4" type="ORF">DSM112329_01618</name>
</gene>
<dbReference type="GO" id="GO:0016787">
    <property type="term" value="F:hydrolase activity"/>
    <property type="evidence" value="ECO:0007669"/>
    <property type="project" value="UniProtKB-KW"/>
</dbReference>
<comment type="similarity">
    <text evidence="1">Belongs to the histone deacetylase family.</text>
</comment>
<evidence type="ECO:0000259" key="3">
    <source>
        <dbReference type="Pfam" id="PF00850"/>
    </source>
</evidence>
<dbReference type="KEGG" id="parq:DSM112329_01618"/>
<dbReference type="GO" id="GO:0004407">
    <property type="term" value="F:histone deacetylase activity"/>
    <property type="evidence" value="ECO:0007669"/>
    <property type="project" value="InterPro"/>
</dbReference>
<organism evidence="4">
    <name type="scientific">Paraconexibacter sp. AEG42_29</name>
    <dbReference type="NCBI Taxonomy" id="2997339"/>
    <lineage>
        <taxon>Bacteria</taxon>
        <taxon>Bacillati</taxon>
        <taxon>Actinomycetota</taxon>
        <taxon>Thermoleophilia</taxon>
        <taxon>Solirubrobacterales</taxon>
        <taxon>Paraconexibacteraceae</taxon>
        <taxon>Paraconexibacter</taxon>
    </lineage>
</organism>
<keyword evidence="2" id="KW-0378">Hydrolase</keyword>
<name>A0AAU7AT62_9ACTN</name>
<feature type="domain" description="Histone deacetylase" evidence="3">
    <location>
        <begin position="23"/>
        <end position="281"/>
    </location>
</feature>
<dbReference type="GO" id="GO:0040029">
    <property type="term" value="P:epigenetic regulation of gene expression"/>
    <property type="evidence" value="ECO:0007669"/>
    <property type="project" value="TreeGrafter"/>
</dbReference>
<dbReference type="SUPFAM" id="SSF52768">
    <property type="entry name" value="Arginase/deacetylase"/>
    <property type="match status" value="1"/>
</dbReference>
<accession>A0AAU7AT62</accession>
<dbReference type="Pfam" id="PF00850">
    <property type="entry name" value="Hist_deacetyl"/>
    <property type="match status" value="1"/>
</dbReference>
<evidence type="ECO:0000256" key="1">
    <source>
        <dbReference type="ARBA" id="ARBA00005947"/>
    </source>
</evidence>
<dbReference type="InterPro" id="IPR000286">
    <property type="entry name" value="HDACs"/>
</dbReference>
<sequence>MRTWSHADFPFPLPAGHRYPLGKYRLLRDTLVNDGTLRAADVLTPEAISWAALGTVHEDAFLERLRTGALERRESRVLGLPWSAELVERARRGTQGTLHAARDALDGQGVGVMLGGGTHHAGRASARGYCLFNDLAVTVLALRAEDAAQRVLIVDCDVHQGDGTAELLGPDPDAYTLSVQCERNYPFKRIPSDLDVELPAGTGDAAYLSALADALQVAARAFGVPDLIVYLAGADPWEGDGLGRLALSFDGLAARDALVLDHAGAAGVPILVTLAGGYPPDVWDGVRINARTVRAAVERARDVPLPAPRPTS</sequence>
<dbReference type="InterPro" id="IPR037138">
    <property type="entry name" value="His_deacetylse_dom_sf"/>
</dbReference>
<dbReference type="PANTHER" id="PTHR10625:SF19">
    <property type="entry name" value="HISTONE DEACETYLASE 12"/>
    <property type="match status" value="1"/>
</dbReference>
<dbReference type="PRINTS" id="PR01270">
    <property type="entry name" value="HDASUPER"/>
</dbReference>